<dbReference type="InterPro" id="IPR036707">
    <property type="entry name" value="MinE_sf"/>
</dbReference>
<dbReference type="OrthoDB" id="9802655at2"/>
<dbReference type="GO" id="GO:0051301">
    <property type="term" value="P:cell division"/>
    <property type="evidence" value="ECO:0007669"/>
    <property type="project" value="UniProtKB-KW"/>
</dbReference>
<dbReference type="RefSeq" id="WP_019440259.1">
    <property type="nucleotide sequence ID" value="NZ_ALOE01000006.1"/>
</dbReference>
<name>A0A5J6WJY2_MORMI</name>
<accession>A0A5J6WJY2</accession>
<dbReference type="InterPro" id="IPR005527">
    <property type="entry name" value="MinE"/>
</dbReference>
<dbReference type="Pfam" id="PF03776">
    <property type="entry name" value="MinE"/>
    <property type="match status" value="1"/>
</dbReference>
<dbReference type="Proteomes" id="UP000327424">
    <property type="component" value="Chromosome"/>
</dbReference>
<comment type="function">
    <text evidence="5 6">Prevents the cell division inhibition by proteins MinC and MinD at internal division sites while permitting inhibition at polar sites. This ensures cell division at the proper site by restricting the formation of a division septum at the midpoint of the long axis of the cell.</text>
</comment>
<dbReference type="NCBIfam" id="TIGR01215">
    <property type="entry name" value="minE"/>
    <property type="match status" value="1"/>
</dbReference>
<protein>
    <recommendedName>
        <fullName evidence="2 6">Cell division topological specificity factor</fullName>
    </recommendedName>
</protein>
<dbReference type="SUPFAM" id="SSF55229">
    <property type="entry name" value="Cell division protein MinE topological specificity domain"/>
    <property type="match status" value="1"/>
</dbReference>
<dbReference type="NCBIfam" id="NF001422">
    <property type="entry name" value="PRK00296.1"/>
    <property type="match status" value="1"/>
</dbReference>
<reference evidence="7 8" key="1">
    <citation type="submission" date="2019-09" db="EMBL/GenBank/DDBJ databases">
        <title>Hybrid Assembly of the complete Genome of the Deep-Sea Bacterium Moritella marina from long Nanopore and Illumina reads.</title>
        <authorList>
            <person name="Magin S."/>
            <person name="Georgoulis A."/>
            <person name="Papadimitriou K."/>
            <person name="Iliakis G."/>
            <person name="Vorgias C.E."/>
        </authorList>
    </citation>
    <scope>NUCLEOTIDE SEQUENCE [LARGE SCALE GENOMIC DNA]</scope>
    <source>
        <strain evidence="7 8">MP-1</strain>
    </source>
</reference>
<comment type="similarity">
    <text evidence="1 6">Belongs to the MinE family.</text>
</comment>
<evidence type="ECO:0000256" key="2">
    <source>
        <dbReference type="ARBA" id="ARBA00020112"/>
    </source>
</evidence>
<dbReference type="GO" id="GO:0042802">
    <property type="term" value="F:identical protein binding"/>
    <property type="evidence" value="ECO:0007669"/>
    <property type="project" value="UniProtKB-ARBA"/>
</dbReference>
<evidence type="ECO:0000256" key="3">
    <source>
        <dbReference type="ARBA" id="ARBA00022618"/>
    </source>
</evidence>
<evidence type="ECO:0000313" key="7">
    <source>
        <dbReference type="EMBL" id="QFI37521.1"/>
    </source>
</evidence>
<evidence type="ECO:0000256" key="5">
    <source>
        <dbReference type="ARBA" id="ARBA00025265"/>
    </source>
</evidence>
<keyword evidence="8" id="KW-1185">Reference proteome</keyword>
<proteinExistence type="inferred from homology"/>
<keyword evidence="3 6" id="KW-0132">Cell division</keyword>
<dbReference type="KEGG" id="mmaa:FR932_06570"/>
<dbReference type="EMBL" id="CP044399">
    <property type="protein sequence ID" value="QFI37521.1"/>
    <property type="molecule type" value="Genomic_DNA"/>
</dbReference>
<dbReference type="FunFam" id="3.30.1070.10:FF:000001">
    <property type="entry name" value="Cell division topological specificity factor"/>
    <property type="match status" value="1"/>
</dbReference>
<evidence type="ECO:0000256" key="4">
    <source>
        <dbReference type="ARBA" id="ARBA00023306"/>
    </source>
</evidence>
<organism evidence="7 8">
    <name type="scientific">Moritella marina ATCC 15381</name>
    <dbReference type="NCBI Taxonomy" id="1202962"/>
    <lineage>
        <taxon>Bacteria</taxon>
        <taxon>Pseudomonadati</taxon>
        <taxon>Pseudomonadota</taxon>
        <taxon>Gammaproteobacteria</taxon>
        <taxon>Alteromonadales</taxon>
        <taxon>Moritellaceae</taxon>
        <taxon>Moritella</taxon>
    </lineage>
</organism>
<evidence type="ECO:0000256" key="1">
    <source>
        <dbReference type="ARBA" id="ARBA00008168"/>
    </source>
</evidence>
<dbReference type="GO" id="GO:0032955">
    <property type="term" value="P:regulation of division septum assembly"/>
    <property type="evidence" value="ECO:0007669"/>
    <property type="project" value="InterPro"/>
</dbReference>
<dbReference type="HAMAP" id="MF_00262">
    <property type="entry name" value="MinE"/>
    <property type="match status" value="1"/>
</dbReference>
<evidence type="ECO:0000256" key="6">
    <source>
        <dbReference type="HAMAP-Rule" id="MF_00262"/>
    </source>
</evidence>
<sequence>MALLDYFRSSKPNVTSANLAKDRLQIIVAHERSLRDSTPDYLPQLKLDILEVIKKYVAVTSDQVNVQLDQRDNNLSVLELNVTLPDK</sequence>
<gene>
    <name evidence="6 7" type="primary">minE</name>
    <name evidence="7" type="ORF">FR932_06570</name>
</gene>
<dbReference type="Gene3D" id="3.30.1070.10">
    <property type="entry name" value="Cell division topological specificity factor MinE"/>
    <property type="match status" value="1"/>
</dbReference>
<dbReference type="AlphaFoldDB" id="A0A5J6WJY2"/>
<evidence type="ECO:0000313" key="8">
    <source>
        <dbReference type="Proteomes" id="UP000327424"/>
    </source>
</evidence>
<keyword evidence="4 6" id="KW-0131">Cell cycle</keyword>